<dbReference type="EMBL" id="AAKN02053598">
    <property type="status" value="NOT_ANNOTATED_CDS"/>
    <property type="molecule type" value="Genomic_DNA"/>
</dbReference>
<protein>
    <submittedName>
        <fullName evidence="3">Microtubule associated serine/threonine kinase 2</fullName>
    </submittedName>
</protein>
<evidence type="ECO:0000256" key="1">
    <source>
        <dbReference type="SAM" id="MobiDB-lite"/>
    </source>
</evidence>
<dbReference type="EMBL" id="AAKN02053590">
    <property type="status" value="NOT_ANNOTATED_CDS"/>
    <property type="molecule type" value="Genomic_DNA"/>
</dbReference>
<keyword evidence="4" id="KW-1185">Reference proteome</keyword>
<dbReference type="EMBL" id="AAKN02053595">
    <property type="status" value="NOT_ANNOTATED_CDS"/>
    <property type="molecule type" value="Genomic_DNA"/>
</dbReference>
<dbReference type="AlphaFoldDB" id="A0A286XC25"/>
<dbReference type="Proteomes" id="UP000005447">
    <property type="component" value="Unassembled WGS sequence"/>
</dbReference>
<feature type="region of interest" description="Disordered" evidence="1">
    <location>
        <begin position="26"/>
        <end position="121"/>
    </location>
</feature>
<dbReference type="EMBL" id="AAKN02053596">
    <property type="status" value="NOT_ANNOTATED_CDS"/>
    <property type="molecule type" value="Genomic_DNA"/>
</dbReference>
<dbReference type="EMBL" id="AAKN02053593">
    <property type="status" value="NOT_ANNOTATED_CDS"/>
    <property type="molecule type" value="Genomic_DNA"/>
</dbReference>
<dbReference type="EMBL" id="AAKN02053594">
    <property type="status" value="NOT_ANNOTATED_CDS"/>
    <property type="molecule type" value="Genomic_DNA"/>
</dbReference>
<dbReference type="EMBL" id="AAKN02053589">
    <property type="status" value="NOT_ANNOTATED_CDS"/>
    <property type="molecule type" value="Genomic_DNA"/>
</dbReference>
<reference evidence="3" key="3">
    <citation type="submission" date="2025-09" db="UniProtKB">
        <authorList>
            <consortium name="Ensembl"/>
        </authorList>
    </citation>
    <scope>IDENTIFICATION</scope>
    <source>
        <strain evidence="3">2N</strain>
    </source>
</reference>
<evidence type="ECO:0000313" key="4">
    <source>
        <dbReference type="Proteomes" id="UP000005447"/>
    </source>
</evidence>
<dbReference type="VEuPathDB" id="HostDB:ENSCPOG00000013451"/>
<dbReference type="InterPro" id="IPR015022">
    <property type="entry name" value="MAST_pre-PK_dom"/>
</dbReference>
<dbReference type="Pfam" id="PF08926">
    <property type="entry name" value="DUF1908"/>
    <property type="match status" value="1"/>
</dbReference>
<accession>A0A286XC25</accession>
<feature type="compositionally biased region" description="Polar residues" evidence="1">
    <location>
        <begin position="26"/>
        <end position="41"/>
    </location>
</feature>
<dbReference type="Bgee" id="ENSCPOG00000013451">
    <property type="expression patterns" value="Expressed in cerebellum and 13 other cell types or tissues"/>
</dbReference>
<organism evidence="3 4">
    <name type="scientific">Cavia porcellus</name>
    <name type="common">Guinea pig</name>
    <dbReference type="NCBI Taxonomy" id="10141"/>
    <lineage>
        <taxon>Eukaryota</taxon>
        <taxon>Metazoa</taxon>
        <taxon>Chordata</taxon>
        <taxon>Craniata</taxon>
        <taxon>Vertebrata</taxon>
        <taxon>Euteleostomi</taxon>
        <taxon>Mammalia</taxon>
        <taxon>Eutheria</taxon>
        <taxon>Euarchontoglires</taxon>
        <taxon>Glires</taxon>
        <taxon>Rodentia</taxon>
        <taxon>Hystricomorpha</taxon>
        <taxon>Caviidae</taxon>
        <taxon>Cavia</taxon>
    </lineage>
</organism>
<dbReference type="GO" id="GO:0004674">
    <property type="term" value="F:protein serine/threonine kinase activity"/>
    <property type="evidence" value="ECO:0007669"/>
    <property type="project" value="InterPro"/>
</dbReference>
<feature type="compositionally biased region" description="Polar residues" evidence="1">
    <location>
        <begin position="53"/>
        <end position="70"/>
    </location>
</feature>
<sequence>MDHSSILKRRGLQELSLPRRGSFCRTSNRKSLIVTSNTSPTLPRPHSPLHGHTGNSPLDSPRNFSPNAPTHFSFIPGRRTDGRRWSLASLPSSGYGTNTPSSAVSSSCSSQEKLHQLPFQPTADELHFLTKHFSTESVPDEEGR</sequence>
<dbReference type="GO" id="GO:0000287">
    <property type="term" value="F:magnesium ion binding"/>
    <property type="evidence" value="ECO:0007669"/>
    <property type="project" value="InterPro"/>
</dbReference>
<evidence type="ECO:0000259" key="2">
    <source>
        <dbReference type="Pfam" id="PF08926"/>
    </source>
</evidence>
<evidence type="ECO:0000313" key="3">
    <source>
        <dbReference type="Ensembl" id="ENSCPOP00000022990.1"/>
    </source>
</evidence>
<reference evidence="4" key="1">
    <citation type="journal article" date="2011" name="Nature">
        <title>A high-resolution map of human evolutionary constraint using 29 mammals.</title>
        <authorList>
            <person name="Lindblad-Toh K."/>
            <person name="Garber M."/>
            <person name="Zuk O."/>
            <person name="Lin M.F."/>
            <person name="Parker B.J."/>
            <person name="Washietl S."/>
            <person name="Kheradpour P."/>
            <person name="Ernst J."/>
            <person name="Jordan G."/>
            <person name="Mauceli E."/>
            <person name="Ward L.D."/>
            <person name="Lowe C.B."/>
            <person name="Holloway A.K."/>
            <person name="Clamp M."/>
            <person name="Gnerre S."/>
            <person name="Alfoldi J."/>
            <person name="Beal K."/>
            <person name="Chang J."/>
            <person name="Clawson H."/>
            <person name="Cuff J."/>
            <person name="Di Palma F."/>
            <person name="Fitzgerald S."/>
            <person name="Flicek P."/>
            <person name="Guttman M."/>
            <person name="Hubisz M.J."/>
            <person name="Jaffe D.B."/>
            <person name="Jungreis I."/>
            <person name="Kent W.J."/>
            <person name="Kostka D."/>
            <person name="Lara M."/>
            <person name="Martins A.L."/>
            <person name="Massingham T."/>
            <person name="Moltke I."/>
            <person name="Raney B.J."/>
            <person name="Rasmussen M.D."/>
            <person name="Robinson J."/>
            <person name="Stark A."/>
            <person name="Vilella A.J."/>
            <person name="Wen J."/>
            <person name="Xie X."/>
            <person name="Zody M.C."/>
            <person name="Baldwin J."/>
            <person name="Bloom T."/>
            <person name="Chin C.W."/>
            <person name="Heiman D."/>
            <person name="Nicol R."/>
            <person name="Nusbaum C."/>
            <person name="Young S."/>
            <person name="Wilkinson J."/>
            <person name="Worley K.C."/>
            <person name="Kovar C.L."/>
            <person name="Muzny D.M."/>
            <person name="Gibbs R.A."/>
            <person name="Cree A."/>
            <person name="Dihn H.H."/>
            <person name="Fowler G."/>
            <person name="Jhangiani S."/>
            <person name="Joshi V."/>
            <person name="Lee S."/>
            <person name="Lewis L.R."/>
            <person name="Nazareth L.V."/>
            <person name="Okwuonu G."/>
            <person name="Santibanez J."/>
            <person name="Warren W.C."/>
            <person name="Mardis E.R."/>
            <person name="Weinstock G.M."/>
            <person name="Wilson R.K."/>
            <person name="Delehaunty K."/>
            <person name="Dooling D."/>
            <person name="Fronik C."/>
            <person name="Fulton L."/>
            <person name="Fulton B."/>
            <person name="Graves T."/>
            <person name="Minx P."/>
            <person name="Sodergren E."/>
            <person name="Birney E."/>
            <person name="Margulies E.H."/>
            <person name="Herrero J."/>
            <person name="Green E.D."/>
            <person name="Haussler D."/>
            <person name="Siepel A."/>
            <person name="Goldman N."/>
            <person name="Pollard K.S."/>
            <person name="Pedersen J.S."/>
            <person name="Lander E.S."/>
            <person name="Kellis M."/>
        </authorList>
    </citation>
    <scope>NUCLEOTIDE SEQUENCE [LARGE SCALE GENOMIC DNA]</scope>
    <source>
        <strain evidence="4">2N</strain>
    </source>
</reference>
<feature type="compositionally biased region" description="Low complexity" evidence="1">
    <location>
        <begin position="101"/>
        <end position="110"/>
    </location>
</feature>
<dbReference type="EMBL" id="AAKN02053591">
    <property type="status" value="NOT_ANNOTATED_CDS"/>
    <property type="molecule type" value="Genomic_DNA"/>
</dbReference>
<dbReference type="EMBL" id="AAKN02053592">
    <property type="status" value="NOT_ANNOTATED_CDS"/>
    <property type="molecule type" value="Genomic_DNA"/>
</dbReference>
<gene>
    <name evidence="3" type="primary">MAST2</name>
</gene>
<reference evidence="3" key="2">
    <citation type="submission" date="2025-08" db="UniProtKB">
        <authorList>
            <consortium name="Ensembl"/>
        </authorList>
    </citation>
    <scope>IDENTIFICATION</scope>
    <source>
        <strain evidence="3">2N</strain>
    </source>
</reference>
<name>A0A286XC25_CAVPO</name>
<dbReference type="EMBL" id="AAKN02053597">
    <property type="status" value="NOT_ANNOTATED_CDS"/>
    <property type="molecule type" value="Genomic_DNA"/>
</dbReference>
<proteinExistence type="predicted"/>
<dbReference type="GeneTree" id="ENSGT00940000155705"/>
<feature type="compositionally biased region" description="Polar residues" evidence="1">
    <location>
        <begin position="89"/>
        <end position="100"/>
    </location>
</feature>
<dbReference type="Ensembl" id="ENSCPOT00000041790.1">
    <property type="protein sequence ID" value="ENSCPOP00000022990.1"/>
    <property type="gene ID" value="ENSCPOG00000013451.4"/>
</dbReference>
<feature type="domain" description="Microtubule-associated serine/threonine-protein kinase pre-PK" evidence="2">
    <location>
        <begin position="57"/>
        <end position="144"/>
    </location>
</feature>
<dbReference type="GO" id="GO:0005524">
    <property type="term" value="F:ATP binding"/>
    <property type="evidence" value="ECO:0007669"/>
    <property type="project" value="InterPro"/>
</dbReference>